<organism evidence="1 2">
    <name type="scientific">Erysiphe pulchra</name>
    <dbReference type="NCBI Taxonomy" id="225359"/>
    <lineage>
        <taxon>Eukaryota</taxon>
        <taxon>Fungi</taxon>
        <taxon>Dikarya</taxon>
        <taxon>Ascomycota</taxon>
        <taxon>Pezizomycotina</taxon>
        <taxon>Leotiomycetes</taxon>
        <taxon>Erysiphales</taxon>
        <taxon>Erysiphaceae</taxon>
        <taxon>Erysiphe</taxon>
    </lineage>
</organism>
<dbReference type="Proteomes" id="UP000237438">
    <property type="component" value="Unassembled WGS sequence"/>
</dbReference>
<accession>A0A2S4PSB9</accession>
<dbReference type="EMBL" id="PEDP01000801">
    <property type="protein sequence ID" value="POS84923.1"/>
    <property type="molecule type" value="Genomic_DNA"/>
</dbReference>
<sequence>MSAIEERFDNATVERQETWTKFVISLIQKQIRCLDELAFVPEFVPIRYMNWIRGSQNDEPTGFIRLYVPELKANRFPTRLRVYGEAVSIQKIRKRQQIVVCFKCHGFHATRTYAQSTKCQNCGTDAHEGPCQKSPLCLNCRGPHSSTDTSCPARPKRVNRVHVRPTGTQLKQIRIAGKREFSKVTG</sequence>
<evidence type="ECO:0000313" key="1">
    <source>
        <dbReference type="EMBL" id="POS84923.1"/>
    </source>
</evidence>
<dbReference type="OrthoDB" id="6783335at2759"/>
<gene>
    <name evidence="1" type="ORF">EPUL_003510</name>
</gene>
<evidence type="ECO:0000313" key="2">
    <source>
        <dbReference type="Proteomes" id="UP000237438"/>
    </source>
</evidence>
<reference evidence="1 2" key="1">
    <citation type="submission" date="2017-10" db="EMBL/GenBank/DDBJ databases">
        <title>Development of genomic resources for the powdery mildew, Erysiphe pulchra.</title>
        <authorList>
            <person name="Wadl P.A."/>
            <person name="Mack B.M."/>
            <person name="Moore G."/>
            <person name="Beltz S.B."/>
        </authorList>
    </citation>
    <scope>NUCLEOTIDE SEQUENCE [LARGE SCALE GENOMIC DNA]</scope>
    <source>
        <strain evidence="1">Cflorida</strain>
    </source>
</reference>
<comment type="caution">
    <text evidence="1">The sequence shown here is derived from an EMBL/GenBank/DDBJ whole genome shotgun (WGS) entry which is preliminary data.</text>
</comment>
<protein>
    <submittedName>
        <fullName evidence="1">Uncharacterized protein</fullName>
    </submittedName>
</protein>
<name>A0A2S4PSB9_9PEZI</name>
<keyword evidence="2" id="KW-1185">Reference proteome</keyword>
<dbReference type="AlphaFoldDB" id="A0A2S4PSB9"/>
<proteinExistence type="predicted"/>